<dbReference type="Proteomes" id="UP001143330">
    <property type="component" value="Unassembled WGS sequence"/>
</dbReference>
<feature type="compositionally biased region" description="Low complexity" evidence="1">
    <location>
        <begin position="202"/>
        <end position="217"/>
    </location>
</feature>
<dbReference type="AlphaFoldDB" id="A0A9W6NCL6"/>
<sequence>MKHVVIICAQPGFRRAGIEHPARKVYAPGELSDELIERLRGEPLLSVTFADNPESATAGPADGTLPSAGRGEVDTLAVVLIASGAPGALAGLIAKEVYDLAEVAVVGHLPPLTFVESASARARRLLEEHGFTVGSGGFLKVAPPAEADGHDAQPEPEAGAPASGSEVSSLPDGVSSLAVPTSEAGVATGGASAADPVVTSETGEATEAATAAAPVAAKARRGAKVTAP</sequence>
<dbReference type="SUPFAM" id="SSF160059">
    <property type="entry name" value="PriA/YqbF domain"/>
    <property type="match status" value="1"/>
</dbReference>
<organism evidence="2 3">
    <name type="scientific">Ancylobacter defluvii</name>
    <dbReference type="NCBI Taxonomy" id="1282440"/>
    <lineage>
        <taxon>Bacteria</taxon>
        <taxon>Pseudomonadati</taxon>
        <taxon>Pseudomonadota</taxon>
        <taxon>Alphaproteobacteria</taxon>
        <taxon>Hyphomicrobiales</taxon>
        <taxon>Xanthobacteraceae</taxon>
        <taxon>Ancylobacter</taxon>
    </lineage>
</organism>
<comment type="caution">
    <text evidence="2">The sequence shown here is derived from an EMBL/GenBank/DDBJ whole genome shotgun (WGS) entry which is preliminary data.</text>
</comment>
<keyword evidence="3" id="KW-1185">Reference proteome</keyword>
<evidence type="ECO:0000256" key="1">
    <source>
        <dbReference type="SAM" id="MobiDB-lite"/>
    </source>
</evidence>
<accession>A0A9W6NCL6</accession>
<reference evidence="2" key="1">
    <citation type="journal article" date="2014" name="Int. J. Syst. Evol. Microbiol.">
        <title>Complete genome sequence of Corynebacterium casei LMG S-19264T (=DSM 44701T), isolated from a smear-ripened cheese.</title>
        <authorList>
            <consortium name="US DOE Joint Genome Institute (JGI-PGF)"/>
            <person name="Walter F."/>
            <person name="Albersmeier A."/>
            <person name="Kalinowski J."/>
            <person name="Ruckert C."/>
        </authorList>
    </citation>
    <scope>NUCLEOTIDE SEQUENCE</scope>
    <source>
        <strain evidence="2">VKM B-2789</strain>
    </source>
</reference>
<name>A0A9W6NCL6_9HYPH</name>
<gene>
    <name evidence="2" type="ORF">GCM10017653_37610</name>
</gene>
<protein>
    <submittedName>
        <fullName evidence="2">Uncharacterized protein</fullName>
    </submittedName>
</protein>
<feature type="compositionally biased region" description="Basic residues" evidence="1">
    <location>
        <begin position="218"/>
        <end position="228"/>
    </location>
</feature>
<evidence type="ECO:0000313" key="2">
    <source>
        <dbReference type="EMBL" id="GLK85691.1"/>
    </source>
</evidence>
<dbReference type="RefSeq" id="WP_213359387.1">
    <property type="nucleotide sequence ID" value="NZ_BSFM01000017.1"/>
</dbReference>
<dbReference type="EMBL" id="BSFM01000017">
    <property type="protein sequence ID" value="GLK85691.1"/>
    <property type="molecule type" value="Genomic_DNA"/>
</dbReference>
<feature type="region of interest" description="Disordered" evidence="1">
    <location>
        <begin position="142"/>
        <end position="228"/>
    </location>
</feature>
<proteinExistence type="predicted"/>
<reference evidence="2" key="2">
    <citation type="submission" date="2023-01" db="EMBL/GenBank/DDBJ databases">
        <authorList>
            <person name="Sun Q."/>
            <person name="Evtushenko L."/>
        </authorList>
    </citation>
    <scope>NUCLEOTIDE SEQUENCE</scope>
    <source>
        <strain evidence="2">VKM B-2789</strain>
    </source>
</reference>
<evidence type="ECO:0000313" key="3">
    <source>
        <dbReference type="Proteomes" id="UP001143330"/>
    </source>
</evidence>